<evidence type="ECO:0000313" key="3">
    <source>
        <dbReference type="Proteomes" id="UP000593573"/>
    </source>
</evidence>
<keyword evidence="3" id="KW-1185">Reference proteome</keyword>
<gene>
    <name evidence="2" type="ORF">Goklo_027384</name>
</gene>
<feature type="chain" id="PRO_5029555601" evidence="1">
    <location>
        <begin position="19"/>
        <end position="48"/>
    </location>
</feature>
<feature type="signal peptide" evidence="1">
    <location>
        <begin position="1"/>
        <end position="18"/>
    </location>
</feature>
<protein>
    <submittedName>
        <fullName evidence="2">Uncharacterized protein</fullName>
    </submittedName>
</protein>
<proteinExistence type="predicted"/>
<organism evidence="2 3">
    <name type="scientific">Gossypium klotzschianum</name>
    <dbReference type="NCBI Taxonomy" id="34286"/>
    <lineage>
        <taxon>Eukaryota</taxon>
        <taxon>Viridiplantae</taxon>
        <taxon>Streptophyta</taxon>
        <taxon>Embryophyta</taxon>
        <taxon>Tracheophyta</taxon>
        <taxon>Spermatophyta</taxon>
        <taxon>Magnoliopsida</taxon>
        <taxon>eudicotyledons</taxon>
        <taxon>Gunneridae</taxon>
        <taxon>Pentapetalae</taxon>
        <taxon>rosids</taxon>
        <taxon>malvids</taxon>
        <taxon>Malvales</taxon>
        <taxon>Malvaceae</taxon>
        <taxon>Malvoideae</taxon>
        <taxon>Gossypium</taxon>
    </lineage>
</organism>
<comment type="caution">
    <text evidence="2">The sequence shown here is derived from an EMBL/GenBank/DDBJ whole genome shotgun (WGS) entry which is preliminary data.</text>
</comment>
<reference evidence="2 3" key="1">
    <citation type="journal article" date="2019" name="Genome Biol. Evol.">
        <title>Insights into the evolution of the New World diploid cottons (Gossypium, subgenus Houzingenia) based on genome sequencing.</title>
        <authorList>
            <person name="Grover C.E."/>
            <person name="Arick M.A. 2nd"/>
            <person name="Thrash A."/>
            <person name="Conover J.L."/>
            <person name="Sanders W.S."/>
            <person name="Peterson D.G."/>
            <person name="Frelichowski J.E."/>
            <person name="Scheffler J.A."/>
            <person name="Scheffler B.E."/>
            <person name="Wendel J.F."/>
        </authorList>
    </citation>
    <scope>NUCLEOTIDE SEQUENCE [LARGE SCALE GENOMIC DNA]</scope>
    <source>
        <strain evidence="2">57</strain>
        <tissue evidence="2">Leaf</tissue>
    </source>
</reference>
<sequence length="48" mass="5550">MNREWLLLLVLTMASTLLIDVQRNLEIALMETLPPSLILQHIINFKSC</sequence>
<name>A0A7J8TYF1_9ROSI</name>
<dbReference type="AlphaFoldDB" id="A0A7J8TYF1"/>
<dbReference type="EMBL" id="JABFAB010000002">
    <property type="protein sequence ID" value="MBA0643064.1"/>
    <property type="molecule type" value="Genomic_DNA"/>
</dbReference>
<evidence type="ECO:0000256" key="1">
    <source>
        <dbReference type="SAM" id="SignalP"/>
    </source>
</evidence>
<evidence type="ECO:0000313" key="2">
    <source>
        <dbReference type="EMBL" id="MBA0643064.1"/>
    </source>
</evidence>
<keyword evidence="1" id="KW-0732">Signal</keyword>
<dbReference type="Proteomes" id="UP000593573">
    <property type="component" value="Unassembled WGS sequence"/>
</dbReference>
<accession>A0A7J8TYF1</accession>